<dbReference type="InterPro" id="IPR001753">
    <property type="entry name" value="Enoyl-CoA_hydra/iso"/>
</dbReference>
<dbReference type="InterPro" id="IPR008927">
    <property type="entry name" value="6-PGluconate_DH-like_C_sf"/>
</dbReference>
<evidence type="ECO:0000256" key="2">
    <source>
        <dbReference type="ARBA" id="ARBA00005005"/>
    </source>
</evidence>
<dbReference type="SUPFAM" id="SSF52096">
    <property type="entry name" value="ClpP/crotonase"/>
    <property type="match status" value="1"/>
</dbReference>
<evidence type="ECO:0000259" key="16">
    <source>
        <dbReference type="Pfam" id="PF02737"/>
    </source>
</evidence>
<dbReference type="SUPFAM" id="SSF51735">
    <property type="entry name" value="NAD(P)-binding Rossmann-fold domains"/>
    <property type="match status" value="1"/>
</dbReference>
<name>A0A2U9II77_9CREN</name>
<dbReference type="InterPro" id="IPR006176">
    <property type="entry name" value="3-OHacyl-CoA_DH_NAD-bd"/>
</dbReference>
<sequence>MMSMIRKFTVIGAGTMGHGIAEVAAISGLEVWLNDVTEDILKNAKEKISWSLSKLEEKGQIKSKDEVLSRIHLTTDQEEALKDTDFMVEAVIEDINIKSKVFSKADALSSDNAILASNTSSIPISEIAKYVKKGERVVGMHFFNPPVIMPLVEIIKGEKTSEETVKEVYNLAKRLGKDPVVVNKDVPGFLVNRILFRVNEVACWLVESGKASIEDVDYTSITDLGFPMGIFLLQDYTGLDVGYLVGKAMEERGFKTYECKMFEEKFKSKELGVKSGKGFYTYPAPGKFVRPEFKGAKKVNAILLLSSAINEASYLLREGISSKEDIEKGCKLGLGWPKGIFEYADSFGIDEVINALEELKNETKLENFTPDPLLISMRNEGRLGKKTGNGFYEYGKRNFTTIKYEIDGKIGIITLNRPEKLNAINEDMVKELNELLDEIEEDDKIRVIIIQGSGRAFSAGADTSEFLKMTPIKAMIASRRLQELYNKIQFLTKPVISLINGYAIGGGLELAMSTDIRIASSNAQLGQPEINLGIIPGGGGTQRLPKLSKRKSLQLILTGENISAKEAEELGIVDEVVDPSELENEGKKIANKIAEKSPLAVALAKYAVNLGNQTNIWTGEALESSFFGILFSTKDFEEGIKAFIERRKPQFKGE</sequence>
<dbReference type="FunFam" id="3.40.50.720:FF:000009">
    <property type="entry name" value="Fatty oxidation complex, alpha subunit"/>
    <property type="match status" value="1"/>
</dbReference>
<comment type="pathway">
    <text evidence="2">Lipid metabolism; fatty acid beta-oxidation.</text>
</comment>
<keyword evidence="9" id="KW-0443">Lipid metabolism</keyword>
<dbReference type="Gene3D" id="3.40.50.720">
    <property type="entry name" value="NAD(P)-binding Rossmann-like Domain"/>
    <property type="match status" value="1"/>
</dbReference>
<evidence type="ECO:0000256" key="4">
    <source>
        <dbReference type="ARBA" id="ARBA00008750"/>
    </source>
</evidence>
<dbReference type="Gene3D" id="3.90.226.10">
    <property type="entry name" value="2-enoyl-CoA Hydratase, Chain A, domain 1"/>
    <property type="match status" value="1"/>
</dbReference>
<evidence type="ECO:0000256" key="8">
    <source>
        <dbReference type="ARBA" id="ARBA00023027"/>
    </source>
</evidence>
<keyword evidence="7" id="KW-0560">Oxidoreductase</keyword>
<evidence type="ECO:0000256" key="1">
    <source>
        <dbReference type="ARBA" id="ARBA00004275"/>
    </source>
</evidence>
<comment type="similarity">
    <text evidence="3 14">Belongs to the enoyl-CoA hydratase/isomerase family.</text>
</comment>
<dbReference type="KEGG" id="abri:DFR85_14610"/>
<feature type="domain" description="3-hydroxyacyl-CoA dehydrogenase C-terminal" evidence="15">
    <location>
        <begin position="305"/>
        <end position="394"/>
    </location>
</feature>
<evidence type="ECO:0000256" key="13">
    <source>
        <dbReference type="ARBA" id="ARBA00023268"/>
    </source>
</evidence>
<dbReference type="InterPro" id="IPR018376">
    <property type="entry name" value="Enoyl-CoA_hyd/isom_CS"/>
</dbReference>
<dbReference type="InterPro" id="IPR013328">
    <property type="entry name" value="6PGD_dom2"/>
</dbReference>
<evidence type="ECO:0000256" key="7">
    <source>
        <dbReference type="ARBA" id="ARBA00023002"/>
    </source>
</evidence>
<feature type="domain" description="3-hydroxyacyl-CoA dehydrogenase NAD binding" evidence="16">
    <location>
        <begin position="8"/>
        <end position="185"/>
    </location>
</feature>
<keyword evidence="8" id="KW-0520">NAD</keyword>
<dbReference type="InterPro" id="IPR029045">
    <property type="entry name" value="ClpP/crotonase-like_dom_sf"/>
</dbReference>
<dbReference type="PANTHER" id="PTHR23309">
    <property type="entry name" value="3-HYDROXYACYL-COA DEHYROGENASE"/>
    <property type="match status" value="1"/>
</dbReference>
<dbReference type="InterPro" id="IPR014748">
    <property type="entry name" value="Enoyl-CoA_hydra_C"/>
</dbReference>
<keyword evidence="10" id="KW-0576">Peroxisome</keyword>
<dbReference type="FunFam" id="1.10.12.10:FF:000001">
    <property type="entry name" value="Probable enoyl-CoA hydratase, mitochondrial"/>
    <property type="match status" value="1"/>
</dbReference>
<evidence type="ECO:0000313" key="18">
    <source>
        <dbReference type="Proteomes" id="UP000248044"/>
    </source>
</evidence>
<dbReference type="Pfam" id="PF00378">
    <property type="entry name" value="ECH_1"/>
    <property type="match status" value="1"/>
</dbReference>
<dbReference type="InterPro" id="IPR006108">
    <property type="entry name" value="3HC_DH_C"/>
</dbReference>
<evidence type="ECO:0000256" key="11">
    <source>
        <dbReference type="ARBA" id="ARBA00023235"/>
    </source>
</evidence>
<keyword evidence="12" id="KW-0456">Lyase</keyword>
<evidence type="ECO:0000256" key="6">
    <source>
        <dbReference type="ARBA" id="ARBA00022832"/>
    </source>
</evidence>
<keyword evidence="18" id="KW-1185">Reference proteome</keyword>
<evidence type="ECO:0000256" key="14">
    <source>
        <dbReference type="RuleBase" id="RU003707"/>
    </source>
</evidence>
<evidence type="ECO:0000313" key="17">
    <source>
        <dbReference type="EMBL" id="AWR95634.1"/>
    </source>
</evidence>
<feature type="domain" description="3-hydroxyacyl-CoA dehydrogenase C-terminal" evidence="15">
    <location>
        <begin position="188"/>
        <end position="282"/>
    </location>
</feature>
<dbReference type="Gene3D" id="1.10.12.10">
    <property type="entry name" value="Lyase 2-enoyl-coa Hydratase, Chain A, domain 2"/>
    <property type="match status" value="1"/>
</dbReference>
<keyword evidence="13" id="KW-0511">Multifunctional enzyme</keyword>
<dbReference type="FunFam" id="3.90.226.10:FF:000009">
    <property type="entry name" value="Carnitinyl-CoA dehydratase"/>
    <property type="match status" value="1"/>
</dbReference>
<evidence type="ECO:0000256" key="9">
    <source>
        <dbReference type="ARBA" id="ARBA00023098"/>
    </source>
</evidence>
<evidence type="ECO:0000256" key="10">
    <source>
        <dbReference type="ARBA" id="ARBA00023140"/>
    </source>
</evidence>
<gene>
    <name evidence="17" type="ORF">DFR85_14610</name>
</gene>
<accession>A0A2U9II77</accession>
<evidence type="ECO:0000256" key="3">
    <source>
        <dbReference type="ARBA" id="ARBA00005254"/>
    </source>
</evidence>
<comment type="subcellular location">
    <subcellularLocation>
        <location evidence="1">Peroxisome</location>
    </subcellularLocation>
</comment>
<dbReference type="Pfam" id="PF02737">
    <property type="entry name" value="3HCDH_N"/>
    <property type="match status" value="1"/>
</dbReference>
<dbReference type="GO" id="GO:0016853">
    <property type="term" value="F:isomerase activity"/>
    <property type="evidence" value="ECO:0007669"/>
    <property type="project" value="UniProtKB-KW"/>
</dbReference>
<keyword evidence="6" id="KW-0276">Fatty acid metabolism</keyword>
<evidence type="ECO:0000256" key="12">
    <source>
        <dbReference type="ARBA" id="ARBA00023239"/>
    </source>
</evidence>
<dbReference type="CDD" id="cd06558">
    <property type="entry name" value="crotonase-like"/>
    <property type="match status" value="1"/>
</dbReference>
<comment type="subunit">
    <text evidence="5">Monomer.</text>
</comment>
<organism evidence="17 18">
    <name type="scientific">Acidianus brierleyi</name>
    <dbReference type="NCBI Taxonomy" id="41673"/>
    <lineage>
        <taxon>Archaea</taxon>
        <taxon>Thermoproteota</taxon>
        <taxon>Thermoprotei</taxon>
        <taxon>Sulfolobales</taxon>
        <taxon>Sulfolobaceae</taxon>
        <taxon>Acidianus</taxon>
    </lineage>
</organism>
<dbReference type="PROSITE" id="PS00166">
    <property type="entry name" value="ENOYL_COA_HYDRATASE"/>
    <property type="match status" value="1"/>
</dbReference>
<dbReference type="EMBL" id="CP029289">
    <property type="protein sequence ID" value="AWR95634.1"/>
    <property type="molecule type" value="Genomic_DNA"/>
</dbReference>
<evidence type="ECO:0000259" key="15">
    <source>
        <dbReference type="Pfam" id="PF00725"/>
    </source>
</evidence>
<protein>
    <submittedName>
        <fullName evidence="17">3-hydroxyacyl-CoA dehydrogenase</fullName>
    </submittedName>
</protein>
<dbReference type="GO" id="GO:0004300">
    <property type="term" value="F:enoyl-CoA hydratase activity"/>
    <property type="evidence" value="ECO:0007669"/>
    <property type="project" value="UniProtKB-ARBA"/>
</dbReference>
<dbReference type="GO" id="GO:0070403">
    <property type="term" value="F:NAD+ binding"/>
    <property type="evidence" value="ECO:0007669"/>
    <property type="project" value="InterPro"/>
</dbReference>
<comment type="similarity">
    <text evidence="4">In the N-terminal section; belongs to the enoyl-CoA hydratase/isomerase family.</text>
</comment>
<dbReference type="Proteomes" id="UP000248044">
    <property type="component" value="Chromosome"/>
</dbReference>
<dbReference type="Gene3D" id="1.10.1040.10">
    <property type="entry name" value="N-(1-d-carboxylethyl)-l-norvaline Dehydrogenase, domain 2"/>
    <property type="match status" value="2"/>
</dbReference>
<dbReference type="PANTHER" id="PTHR23309:SF49">
    <property type="entry name" value="PEROXISOMAL BIFUNCTIONAL ENZYME"/>
    <property type="match status" value="1"/>
</dbReference>
<evidence type="ECO:0000256" key="5">
    <source>
        <dbReference type="ARBA" id="ARBA00011245"/>
    </source>
</evidence>
<keyword evidence="11" id="KW-0413">Isomerase</keyword>
<dbReference type="UniPathway" id="UPA00659"/>
<dbReference type="GO" id="GO:0006635">
    <property type="term" value="P:fatty acid beta-oxidation"/>
    <property type="evidence" value="ECO:0007669"/>
    <property type="project" value="UniProtKB-UniPathway"/>
</dbReference>
<dbReference type="SUPFAM" id="SSF48179">
    <property type="entry name" value="6-phosphogluconate dehydrogenase C-terminal domain-like"/>
    <property type="match status" value="2"/>
</dbReference>
<dbReference type="GO" id="GO:0003857">
    <property type="term" value="F:(3S)-3-hydroxyacyl-CoA dehydrogenase (NAD+) activity"/>
    <property type="evidence" value="ECO:0007669"/>
    <property type="project" value="TreeGrafter"/>
</dbReference>
<reference evidence="17 18" key="1">
    <citation type="submission" date="2018-05" db="EMBL/GenBank/DDBJ databases">
        <title>Complete Genome Sequences of Extremely Thermoacidophilic, Metal-Mobilizing Type-Strain Members of the Archaeal Family Sulfolobaceae: Acidianus brierleyi DSM-1651T, Acidianus sulfidivorans DSM-18786T, Metallosphaera hakonensis DSM-7519T, and Metallosphaera prunae DSM-10039T.</title>
        <authorList>
            <person name="Counts J.A."/>
            <person name="Kelly R.M."/>
        </authorList>
    </citation>
    <scope>NUCLEOTIDE SEQUENCE [LARGE SCALE GENOMIC DNA]</scope>
    <source>
        <strain evidence="17 18">DSM 1651</strain>
    </source>
</reference>
<dbReference type="AlphaFoldDB" id="A0A2U9II77"/>
<dbReference type="Pfam" id="PF00725">
    <property type="entry name" value="3HCDH"/>
    <property type="match status" value="2"/>
</dbReference>
<dbReference type="OrthoDB" id="39812at2157"/>
<proteinExistence type="inferred from homology"/>
<dbReference type="InterPro" id="IPR036291">
    <property type="entry name" value="NAD(P)-bd_dom_sf"/>
</dbReference>